<proteinExistence type="predicted"/>
<keyword evidence="1" id="KW-1133">Transmembrane helix</keyword>
<accession>X0UR59</accession>
<gene>
    <name evidence="3" type="ORF">S01H1_43711</name>
</gene>
<keyword evidence="1" id="KW-0472">Membrane</keyword>
<dbReference type="Pfam" id="PF01609">
    <property type="entry name" value="DDE_Tnp_1"/>
    <property type="match status" value="1"/>
</dbReference>
<sequence length="265" mass="30756">FDGNIHDSKTLHDLITSLDELKIKGGLLVFDRGITSKQNQIDIKGMKWKVVCGLPIKASLKSFLRPIIEEADFLQFENRIRLNKSIFYVITKPYTIGSAKGKIAICFNEQQRKDLRESRYDEITEAQHLLSQGKQIKAGIKKFFNGKRINKEKLKDAEEFDGYSVIFTTDKISKENIVKIYFDKDLVEKAFQSLKGVINLQPIRHWLYNRVIAHVFVCYLAYLLLSLLKVKLIKIGISPVEALKELDSMYKVYMRDTKKKFKISR</sequence>
<feature type="domain" description="Transposase IS4-like" evidence="2">
    <location>
        <begin position="2"/>
        <end position="224"/>
    </location>
</feature>
<dbReference type="EMBL" id="BARS01027856">
    <property type="protein sequence ID" value="GAG01732.1"/>
    <property type="molecule type" value="Genomic_DNA"/>
</dbReference>
<evidence type="ECO:0000259" key="2">
    <source>
        <dbReference type="Pfam" id="PF01609"/>
    </source>
</evidence>
<dbReference type="PANTHER" id="PTHR34614:SF2">
    <property type="entry name" value="TRANSPOSASE IS4-LIKE DOMAIN-CONTAINING PROTEIN"/>
    <property type="match status" value="1"/>
</dbReference>
<comment type="caution">
    <text evidence="3">The sequence shown here is derived from an EMBL/GenBank/DDBJ whole genome shotgun (WGS) entry which is preliminary data.</text>
</comment>
<feature type="non-terminal residue" evidence="3">
    <location>
        <position position="1"/>
    </location>
</feature>
<keyword evidence="1" id="KW-0812">Transmembrane</keyword>
<evidence type="ECO:0000313" key="3">
    <source>
        <dbReference type="EMBL" id="GAG01732.1"/>
    </source>
</evidence>
<feature type="non-terminal residue" evidence="3">
    <location>
        <position position="265"/>
    </location>
</feature>
<dbReference type="PANTHER" id="PTHR34614">
    <property type="match status" value="1"/>
</dbReference>
<protein>
    <recommendedName>
        <fullName evidence="2">Transposase IS4-like domain-containing protein</fullName>
    </recommendedName>
</protein>
<dbReference type="GO" id="GO:0006313">
    <property type="term" value="P:DNA transposition"/>
    <property type="evidence" value="ECO:0007669"/>
    <property type="project" value="InterPro"/>
</dbReference>
<dbReference type="GO" id="GO:0003677">
    <property type="term" value="F:DNA binding"/>
    <property type="evidence" value="ECO:0007669"/>
    <property type="project" value="InterPro"/>
</dbReference>
<organism evidence="3">
    <name type="scientific">marine sediment metagenome</name>
    <dbReference type="NCBI Taxonomy" id="412755"/>
    <lineage>
        <taxon>unclassified sequences</taxon>
        <taxon>metagenomes</taxon>
        <taxon>ecological metagenomes</taxon>
    </lineage>
</organism>
<dbReference type="AlphaFoldDB" id="X0UR59"/>
<name>X0UR59_9ZZZZ</name>
<dbReference type="GO" id="GO:0004803">
    <property type="term" value="F:transposase activity"/>
    <property type="evidence" value="ECO:0007669"/>
    <property type="project" value="InterPro"/>
</dbReference>
<dbReference type="InterPro" id="IPR002559">
    <property type="entry name" value="Transposase_11"/>
</dbReference>
<reference evidence="3" key="1">
    <citation type="journal article" date="2014" name="Front. Microbiol.">
        <title>High frequency of phylogenetically diverse reductive dehalogenase-homologous genes in deep subseafloor sedimentary metagenomes.</title>
        <authorList>
            <person name="Kawai M."/>
            <person name="Futagami T."/>
            <person name="Toyoda A."/>
            <person name="Takaki Y."/>
            <person name="Nishi S."/>
            <person name="Hori S."/>
            <person name="Arai W."/>
            <person name="Tsubouchi T."/>
            <person name="Morono Y."/>
            <person name="Uchiyama I."/>
            <person name="Ito T."/>
            <person name="Fujiyama A."/>
            <person name="Inagaki F."/>
            <person name="Takami H."/>
        </authorList>
    </citation>
    <scope>NUCLEOTIDE SEQUENCE</scope>
    <source>
        <strain evidence="3">Expedition CK06-06</strain>
    </source>
</reference>
<feature type="transmembrane region" description="Helical" evidence="1">
    <location>
        <begin position="206"/>
        <end position="225"/>
    </location>
</feature>
<evidence type="ECO:0000256" key="1">
    <source>
        <dbReference type="SAM" id="Phobius"/>
    </source>
</evidence>